<feature type="region of interest" description="Disordered" evidence="1">
    <location>
        <begin position="297"/>
        <end position="419"/>
    </location>
</feature>
<dbReference type="AlphaFoldDB" id="A0A821UH16"/>
<protein>
    <submittedName>
        <fullName evidence="3">Uncharacterized protein</fullName>
    </submittedName>
</protein>
<keyword evidence="2" id="KW-1133">Transmembrane helix</keyword>
<feature type="compositionally biased region" description="Low complexity" evidence="1">
    <location>
        <begin position="387"/>
        <end position="402"/>
    </location>
</feature>
<dbReference type="Proteomes" id="UP000663838">
    <property type="component" value="Unassembled WGS sequence"/>
</dbReference>
<comment type="caution">
    <text evidence="3">The sequence shown here is derived from an EMBL/GenBank/DDBJ whole genome shotgun (WGS) entry which is preliminary data.</text>
</comment>
<feature type="region of interest" description="Disordered" evidence="1">
    <location>
        <begin position="165"/>
        <end position="267"/>
    </location>
</feature>
<feature type="compositionally biased region" description="Basic and acidic residues" evidence="1">
    <location>
        <begin position="661"/>
        <end position="674"/>
    </location>
</feature>
<feature type="compositionally biased region" description="Polar residues" evidence="1">
    <location>
        <begin position="241"/>
        <end position="255"/>
    </location>
</feature>
<evidence type="ECO:0000313" key="4">
    <source>
        <dbReference type="Proteomes" id="UP000663838"/>
    </source>
</evidence>
<sequence>MRLALSYLSCGLSGWQLAIGKQILSGSRPVWESSPKVKNLVSTLRHTWLGTVPIVFILILNFNSFIYFTMAENTNFDNDSDSGDNVFETLGFDNGDEVSSSGPDPIDIEKATIAEIIRGWEEASLEFKQQIKKFIEHDNIDLGALSSQDLISMAVAARLEIEHKRKQAGEKKSQSSGTNGSNSTNAKTDQTGNNQSGDPLPTSPASPASQGPISPGQASGNKGAQSPSSKKSKSPKKSTDSVRNNDLGNNASHQQNKPKKNPYATGAGNQMYKMAGRMHRMHLNIYGNNNHAYNNSFHFSGGNGPRPTGSHCNQNNAFQNNYNSNQNKSFQNNSHAYHNKNNNNHCKNNNSQNNSGQNNSGFFSSYLNNTQNNRVKNPQQNAHPRSNQGHGNHGNQGNQQQGYGSHTYGSQGPILSPGSLETNKKYEEIIYYCDNSDNFDEFYNFVISSNSYTGRVIKPPTVVRNKKLDYQMEFNGHSIHSFVKFMFRYHNFAVEQLEADDFSWKKDLTNKLKGSIIEKACYLDEDCCYPKFLRNIFYYMTSKGIGLKENLMYKYNNLSKYINETAFEYCNRIRAAFRNAYPGVEHQFDDGLRTRCLNSLDHDTRIGVEAELRRLRVPGDHCDNEQLLQIIDNVEEMNRVNYGRVDVNAGFYSDRQTNNSRKNDNYRQTDELNRSFKQTSSDNSRTRRRTSSVREENKNLYDLEELLNPTFSRQGSCGHYLGHFT</sequence>
<gene>
    <name evidence="3" type="ORF">TOA249_LOCUS29914</name>
</gene>
<reference evidence="3" key="1">
    <citation type="submission" date="2021-02" db="EMBL/GenBank/DDBJ databases">
        <authorList>
            <person name="Nowell W R."/>
        </authorList>
    </citation>
    <scope>NUCLEOTIDE SEQUENCE</scope>
</reference>
<name>A0A821UH16_9BILA</name>
<evidence type="ECO:0000256" key="2">
    <source>
        <dbReference type="SAM" id="Phobius"/>
    </source>
</evidence>
<feature type="region of interest" description="Disordered" evidence="1">
    <location>
        <begin position="653"/>
        <end position="696"/>
    </location>
</feature>
<keyword evidence="2" id="KW-0472">Membrane</keyword>
<feature type="compositionally biased region" description="Low complexity" evidence="1">
    <location>
        <begin position="313"/>
        <end position="366"/>
    </location>
</feature>
<evidence type="ECO:0000256" key="1">
    <source>
        <dbReference type="SAM" id="MobiDB-lite"/>
    </source>
</evidence>
<accession>A0A821UH16</accession>
<feature type="transmembrane region" description="Helical" evidence="2">
    <location>
        <begin position="48"/>
        <end position="68"/>
    </location>
</feature>
<feature type="compositionally biased region" description="Polar residues" evidence="1">
    <location>
        <begin position="367"/>
        <end position="386"/>
    </location>
</feature>
<dbReference type="EMBL" id="CAJOBS010004886">
    <property type="protein sequence ID" value="CAF4889836.1"/>
    <property type="molecule type" value="Genomic_DNA"/>
</dbReference>
<feature type="compositionally biased region" description="Low complexity" evidence="1">
    <location>
        <begin position="174"/>
        <end position="188"/>
    </location>
</feature>
<keyword evidence="2" id="KW-0812">Transmembrane</keyword>
<feature type="compositionally biased region" description="Polar residues" evidence="1">
    <location>
        <begin position="189"/>
        <end position="225"/>
    </location>
</feature>
<proteinExistence type="predicted"/>
<evidence type="ECO:0000313" key="3">
    <source>
        <dbReference type="EMBL" id="CAF4889836.1"/>
    </source>
</evidence>
<organism evidence="3 4">
    <name type="scientific">Rotaria socialis</name>
    <dbReference type="NCBI Taxonomy" id="392032"/>
    <lineage>
        <taxon>Eukaryota</taxon>
        <taxon>Metazoa</taxon>
        <taxon>Spiralia</taxon>
        <taxon>Gnathifera</taxon>
        <taxon>Rotifera</taxon>
        <taxon>Eurotatoria</taxon>
        <taxon>Bdelloidea</taxon>
        <taxon>Philodinida</taxon>
        <taxon>Philodinidae</taxon>
        <taxon>Rotaria</taxon>
    </lineage>
</organism>